<dbReference type="EMBL" id="GGEC01004090">
    <property type="protein sequence ID" value="MBW84573.1"/>
    <property type="molecule type" value="Transcribed_RNA"/>
</dbReference>
<protein>
    <submittedName>
        <fullName evidence="1">Uncharacterized protein</fullName>
    </submittedName>
</protein>
<dbReference type="AlphaFoldDB" id="A0A2P2ITN5"/>
<reference evidence="1" key="1">
    <citation type="submission" date="2018-02" db="EMBL/GenBank/DDBJ databases">
        <title>Rhizophora mucronata_Transcriptome.</title>
        <authorList>
            <person name="Meera S.P."/>
            <person name="Sreeshan A."/>
            <person name="Augustine A."/>
        </authorList>
    </citation>
    <scope>NUCLEOTIDE SEQUENCE</scope>
    <source>
        <tissue evidence="1">Leaf</tissue>
    </source>
</reference>
<organism evidence="1">
    <name type="scientific">Rhizophora mucronata</name>
    <name type="common">Asiatic mangrove</name>
    <dbReference type="NCBI Taxonomy" id="61149"/>
    <lineage>
        <taxon>Eukaryota</taxon>
        <taxon>Viridiplantae</taxon>
        <taxon>Streptophyta</taxon>
        <taxon>Embryophyta</taxon>
        <taxon>Tracheophyta</taxon>
        <taxon>Spermatophyta</taxon>
        <taxon>Magnoliopsida</taxon>
        <taxon>eudicotyledons</taxon>
        <taxon>Gunneridae</taxon>
        <taxon>Pentapetalae</taxon>
        <taxon>rosids</taxon>
        <taxon>fabids</taxon>
        <taxon>Malpighiales</taxon>
        <taxon>Rhizophoraceae</taxon>
        <taxon>Rhizophora</taxon>
    </lineage>
</organism>
<accession>A0A2P2ITN5</accession>
<evidence type="ECO:0000313" key="1">
    <source>
        <dbReference type="EMBL" id="MBW84573.1"/>
    </source>
</evidence>
<name>A0A2P2ITN5_RHIMU</name>
<proteinExistence type="predicted"/>
<sequence>MEFPFRSRTNVGNPHLVILFLH</sequence>